<dbReference type="OrthoDB" id="4849666at2759"/>
<feature type="region of interest" description="Disordered" evidence="1">
    <location>
        <begin position="1147"/>
        <end position="1193"/>
    </location>
</feature>
<feature type="region of interest" description="Disordered" evidence="1">
    <location>
        <begin position="183"/>
        <end position="467"/>
    </location>
</feature>
<feature type="compositionally biased region" description="Acidic residues" evidence="1">
    <location>
        <begin position="489"/>
        <end position="516"/>
    </location>
</feature>
<gene>
    <name evidence="2" type="ORF">B0T11DRAFT_335829</name>
</gene>
<dbReference type="Proteomes" id="UP000813385">
    <property type="component" value="Unassembled WGS sequence"/>
</dbReference>
<feature type="compositionally biased region" description="Low complexity" evidence="1">
    <location>
        <begin position="479"/>
        <end position="488"/>
    </location>
</feature>
<feature type="compositionally biased region" description="Basic and acidic residues" evidence="1">
    <location>
        <begin position="60"/>
        <end position="119"/>
    </location>
</feature>
<name>A0A8K0TQT9_9PEZI</name>
<evidence type="ECO:0000256" key="1">
    <source>
        <dbReference type="SAM" id="MobiDB-lite"/>
    </source>
</evidence>
<feature type="compositionally biased region" description="Basic and acidic residues" evidence="1">
    <location>
        <begin position="2025"/>
        <end position="2034"/>
    </location>
</feature>
<feature type="compositionally biased region" description="Low complexity" evidence="1">
    <location>
        <begin position="1989"/>
        <end position="2004"/>
    </location>
</feature>
<proteinExistence type="predicted"/>
<feature type="compositionally biased region" description="Low complexity" evidence="1">
    <location>
        <begin position="911"/>
        <end position="925"/>
    </location>
</feature>
<feature type="compositionally biased region" description="Polar residues" evidence="1">
    <location>
        <begin position="413"/>
        <end position="428"/>
    </location>
</feature>
<feature type="compositionally biased region" description="Polar residues" evidence="1">
    <location>
        <begin position="1949"/>
        <end position="1976"/>
    </location>
</feature>
<feature type="compositionally biased region" description="Polar residues" evidence="1">
    <location>
        <begin position="2222"/>
        <end position="2258"/>
    </location>
</feature>
<reference evidence="2" key="1">
    <citation type="journal article" date="2021" name="Nat. Commun.">
        <title>Genetic determinants of endophytism in the Arabidopsis root mycobiome.</title>
        <authorList>
            <person name="Mesny F."/>
            <person name="Miyauchi S."/>
            <person name="Thiergart T."/>
            <person name="Pickel B."/>
            <person name="Atanasova L."/>
            <person name="Karlsson M."/>
            <person name="Huettel B."/>
            <person name="Barry K.W."/>
            <person name="Haridas S."/>
            <person name="Chen C."/>
            <person name="Bauer D."/>
            <person name="Andreopoulos W."/>
            <person name="Pangilinan J."/>
            <person name="LaButti K."/>
            <person name="Riley R."/>
            <person name="Lipzen A."/>
            <person name="Clum A."/>
            <person name="Drula E."/>
            <person name="Henrissat B."/>
            <person name="Kohler A."/>
            <person name="Grigoriev I.V."/>
            <person name="Martin F.M."/>
            <person name="Hacquard S."/>
        </authorList>
    </citation>
    <scope>NUCLEOTIDE SEQUENCE</scope>
    <source>
        <strain evidence="2">MPI-CAGE-AT-0016</strain>
    </source>
</reference>
<evidence type="ECO:0000313" key="2">
    <source>
        <dbReference type="EMBL" id="KAH7376703.1"/>
    </source>
</evidence>
<feature type="compositionally biased region" description="Basic and acidic residues" evidence="1">
    <location>
        <begin position="1767"/>
        <end position="1781"/>
    </location>
</feature>
<protein>
    <submittedName>
        <fullName evidence="2">Uncharacterized protein</fullName>
    </submittedName>
</protein>
<feature type="compositionally biased region" description="Acidic residues" evidence="1">
    <location>
        <begin position="338"/>
        <end position="354"/>
    </location>
</feature>
<feature type="compositionally biased region" description="Basic and acidic residues" evidence="1">
    <location>
        <begin position="1884"/>
        <end position="1894"/>
    </location>
</feature>
<feature type="compositionally biased region" description="Polar residues" evidence="1">
    <location>
        <begin position="864"/>
        <end position="876"/>
    </location>
</feature>
<feature type="compositionally biased region" description="Low complexity" evidence="1">
    <location>
        <begin position="650"/>
        <end position="674"/>
    </location>
</feature>
<feature type="compositionally biased region" description="Low complexity" evidence="1">
    <location>
        <begin position="545"/>
        <end position="568"/>
    </location>
</feature>
<feature type="compositionally biased region" description="Low complexity" evidence="1">
    <location>
        <begin position="626"/>
        <end position="641"/>
    </location>
</feature>
<feature type="region of interest" description="Disordered" evidence="1">
    <location>
        <begin position="2315"/>
        <end position="2344"/>
    </location>
</feature>
<sequence length="2344" mass="247087">MTAVTMDVADLVKQMSENLEAIHAAVAGLSTTEHEAKLDELEQKRDTLLGDLKAEYDTEKEDLAARRKQEEEAVAEARRKEDEEREARRKAEDEEVRKRIEGEDAERLGKFDEETKRVEDEADDGMDAVEAEVQKLLAEGEARLRELEEKRKDINRRLEEQMSAPLPTVVPRKRARDKAAAAAAAAAAAVGVAAGVDAAADASAEAAAEPAPNADATAKEDGPTDATADDAKPEDAPPAEAAPAEADAPENKENSKSEVSSSPSFDLDEQGSNDAKANDGSAAPASEEAEEGPGDDTDADAGPGTSAEIDETAEAVKEEDNQDTKEEDAEERSKEDDLKEEETGAEASAEDVAAEADKAVEEEPTVEPEVAPPAEDANDEVSARSLEVPEPAPDAPADDATPKDEAEDIPNYYDTTSPTIPQNDTSPVPNDDFELSPTADDAANETEEPISKEVIEETAEEAAAPSEEAVMAVAAVEPETEADVPATVEEPEVEDEAQEPVEEVAVEATDSVEEEAVVAASVEAEAPAAVEEPLPEALEPEIEEAPAAFDEPAVNATEPAADASEAAEGPNTSADADLAVEAVHEEAKPESLDADEPAPVVNADSATAEVEPLDGNEAKVVDMTTEALEVAEVPEPAVEEAVQSEDTPEPATGDADVAAPPDTPEPTVEVPEPSETVDDAEKDRSLDVEPAGDEPSSVETEAAEPAVKETVTDEPTVEEPALEEAVVEQPAADEAVDRSIIQEAASEEPTFSASAIGETAARPATDEPVTEEPSIEEAAIEKEAAEEPAVDLFVAGEPTDDEPITENTDTEEPAAEEPAAEEPAAEEPAAEDAQTSEGTATKEVLSGQEPAVDVEISRVPLGTEDSTNQEDAQASKPSEPVAEAGVLATDSAAAEIVSDDADITVDDAVEEQASAAEAVVEAQQPESDEPVAESAAAEETTGADEGETVTESRAIDLHADEAVDSPASEAVPADEASVKDTPSDDVPPSEKPSAEVTEVSSVEGAPVSDLTAVRGEPSEVKSDDEVLPSDEAAVAIQPDVLTSDDVATAIDASEDGPAETTANAIAEVETTPAMDELPRDLDAEASELPVIVDKAEAADDDNPASEIATTDNTGTEAAAVEEATDLEVDAELKSDDLAASQVDAVMEGEDDTGSVVLDAPDKDTESVNAEPVDLDARDISEDVKSMPAEGPDDQVAATTIGETIEEVDVVQPAVSTDAQPEGVTAEEPKLSESIATDRSLDTATLDEAETPSDPFSDAAALSDNDAVAEAEVEAPAQDDAASVQTALADEEQAPAALSQLEVTEEPDSPLVSAADAAKSSNLADGPSDALELDKDDNSIEETPAAEAALDTSVLSDAPDATTLDDGHSAEGDAAAPLAGRDLPPAEAQESSAKIPAEEATLDRHDTLKSESDHVDGPQTDIAAEAAISAADLDVPEDPEPAVTSRGDVEEDSDDEIEVLVKPDTVDSQATLVNGANSPAAIKSIEEPPLSPQSDAGSDAHDEDSFLGTREGGDSVEEAGLAFEKHHDTHDVSPSPGEDEGQHLTADRNSSTFESVLTTSIAADKPDTPNTAIQFDDAGADSAGDDHLTDSEDESPFGLSVPGTQDRSLASSSFVSNPETQEEGRASPEISFQSSDRALVDDFVEASRPSTPSEYGEGSHTVPKGHSQMDASAASGDQDSIASSPLIESPYDLDDFVEDVATKQPLSPLPEADDEDINPFFADEAATLVNGHRDQDDSPSHTFRGGMDEPESPAEEEDVQEDPFDLSYETRHESNLAKHDEPSGEPIVTTDAAVDKQPFDFRFDETSSNVAAASAERDQVAVSGLGLNTFDRGVSHQEQDEFSQLVSRDNNPFRVSSRGSAEDTSTTRGIRYNDVKTEGAFGRPKTFDPWDRQKSPELVQRGFGEPSPTQRESSLEHLNAPDLTARSWTPAESPPVSPYRAASPDFKPWGTSSKPTSPTLSQKWAPIGSNTDDLNSQGGWGGLPSARQQPALAFSPAPALAPSTADNNLGYRRSEYSYEDDSEGSDYEKEPKQDNRSSNGSLQEQFNGYRIKEQTIRVVDQDAEGSQSALSTPRVCAPAPKLAPQSSSRDPLPSPLRLRHEPSIEALPAPTSPRRNPFARAEPPRPETPPSQAPEEDFDPEMFMPRDVTNVPWHERTDSAPISLRSQSTLSSSPSSPVHSALHADKNEPVIRDSWPARPRNDSNLTDANAPEYDPFRQDTKTYQEPTLPVSQRWPTSTSIPTTNNASPGRTAVNESPGSMFQKMRSIFENQGQGSPTRGRAGTDTSSPTRSCPVSGVWVPVRQSRQFATGAQVWESAFGDGRGRAGQRGDPDEPDERDSLLQDSH</sequence>
<feature type="compositionally biased region" description="Polar residues" evidence="1">
    <location>
        <begin position="2282"/>
        <end position="2291"/>
    </location>
</feature>
<feature type="compositionally biased region" description="Acidic residues" evidence="1">
    <location>
        <begin position="287"/>
        <end position="299"/>
    </location>
</feature>
<feature type="compositionally biased region" description="Polar residues" evidence="1">
    <location>
        <begin position="2035"/>
        <end position="2045"/>
    </location>
</feature>
<feature type="compositionally biased region" description="Basic and acidic residues" evidence="1">
    <location>
        <begin position="2320"/>
        <end position="2344"/>
    </location>
</feature>
<feature type="compositionally biased region" description="Low complexity" evidence="1">
    <location>
        <begin position="183"/>
        <end position="216"/>
    </location>
</feature>
<feature type="compositionally biased region" description="Polar residues" evidence="1">
    <location>
        <begin position="1601"/>
        <end position="1618"/>
    </location>
</feature>
<evidence type="ECO:0000313" key="3">
    <source>
        <dbReference type="Proteomes" id="UP000813385"/>
    </source>
</evidence>
<feature type="compositionally biased region" description="Basic and acidic residues" evidence="1">
    <location>
        <begin position="314"/>
        <end position="324"/>
    </location>
</feature>
<feature type="compositionally biased region" description="Basic and acidic residues" evidence="1">
    <location>
        <begin position="582"/>
        <end position="591"/>
    </location>
</feature>
<feature type="compositionally biased region" description="Low complexity" evidence="1">
    <location>
        <begin position="1421"/>
        <end position="1430"/>
    </location>
</feature>
<feature type="compositionally biased region" description="Polar residues" evidence="1">
    <location>
        <begin position="1546"/>
        <end position="1560"/>
    </location>
</feature>
<feature type="compositionally biased region" description="Polar residues" evidence="1">
    <location>
        <begin position="1841"/>
        <end position="1867"/>
    </location>
</feature>
<organism evidence="2 3">
    <name type="scientific">Plectosphaerella cucumerina</name>
    <dbReference type="NCBI Taxonomy" id="40658"/>
    <lineage>
        <taxon>Eukaryota</taxon>
        <taxon>Fungi</taxon>
        <taxon>Dikarya</taxon>
        <taxon>Ascomycota</taxon>
        <taxon>Pezizomycotina</taxon>
        <taxon>Sordariomycetes</taxon>
        <taxon>Hypocreomycetidae</taxon>
        <taxon>Glomerellales</taxon>
        <taxon>Plectosphaerellaceae</taxon>
        <taxon>Plectosphaerella</taxon>
    </lineage>
</organism>
<feature type="region of interest" description="Disordered" evidence="1">
    <location>
        <begin position="1206"/>
        <end position="1792"/>
    </location>
</feature>
<feature type="compositionally biased region" description="Basic and acidic residues" evidence="1">
    <location>
        <begin position="1174"/>
        <end position="1184"/>
    </location>
</feature>
<feature type="compositionally biased region" description="Basic and acidic residues" evidence="1">
    <location>
        <begin position="1400"/>
        <end position="1415"/>
    </location>
</feature>
<feature type="region of interest" description="Disordered" evidence="1">
    <location>
        <begin position="1834"/>
        <end position="2296"/>
    </location>
</feature>
<feature type="region of interest" description="Disordered" evidence="1">
    <location>
        <begin position="479"/>
        <end position="517"/>
    </location>
</feature>
<feature type="region of interest" description="Disordered" evidence="1">
    <location>
        <begin position="60"/>
        <end position="128"/>
    </location>
</feature>
<dbReference type="EMBL" id="JAGPXD010000001">
    <property type="protein sequence ID" value="KAH7376703.1"/>
    <property type="molecule type" value="Genomic_DNA"/>
</dbReference>
<feature type="compositionally biased region" description="Acidic residues" evidence="1">
    <location>
        <begin position="1448"/>
        <end position="1457"/>
    </location>
</feature>
<keyword evidence="3" id="KW-1185">Reference proteome</keyword>
<feature type="compositionally biased region" description="Low complexity" evidence="1">
    <location>
        <begin position="2160"/>
        <end position="2180"/>
    </location>
</feature>
<feature type="region of interest" description="Disordered" evidence="1">
    <location>
        <begin position="908"/>
        <end position="1040"/>
    </location>
</feature>
<feature type="compositionally biased region" description="Acidic residues" evidence="1">
    <location>
        <begin position="715"/>
        <end position="726"/>
    </location>
</feature>
<feature type="compositionally biased region" description="Acidic residues" evidence="1">
    <location>
        <begin position="798"/>
        <end position="830"/>
    </location>
</feature>
<accession>A0A8K0TQT9</accession>
<comment type="caution">
    <text evidence="2">The sequence shown here is derived from an EMBL/GenBank/DDBJ whole genome shotgun (WGS) entry which is preliminary data.</text>
</comment>
<feature type="compositionally biased region" description="Acidic residues" evidence="1">
    <location>
        <begin position="1747"/>
        <end position="1763"/>
    </location>
</feature>
<feature type="region of interest" description="Disordered" evidence="1">
    <location>
        <begin position="544"/>
        <end position="884"/>
    </location>
</feature>
<feature type="compositionally biased region" description="Polar residues" evidence="1">
    <location>
        <begin position="1465"/>
        <end position="1476"/>
    </location>
</feature>
<feature type="compositionally biased region" description="Basic and acidic residues" evidence="1">
    <location>
        <begin position="2181"/>
        <end position="2190"/>
    </location>
</feature>
<feature type="region of interest" description="Disordered" evidence="1">
    <location>
        <begin position="1094"/>
        <end position="1115"/>
    </location>
</feature>